<organism evidence="1 2">
    <name type="scientific">Endocarpon pusillum</name>
    <dbReference type="NCBI Taxonomy" id="364733"/>
    <lineage>
        <taxon>Eukaryota</taxon>
        <taxon>Fungi</taxon>
        <taxon>Dikarya</taxon>
        <taxon>Ascomycota</taxon>
        <taxon>Pezizomycotina</taxon>
        <taxon>Eurotiomycetes</taxon>
        <taxon>Chaetothyriomycetidae</taxon>
        <taxon>Verrucariales</taxon>
        <taxon>Verrucariaceae</taxon>
        <taxon>Endocarpon</taxon>
    </lineage>
</organism>
<comment type="caution">
    <text evidence="1">The sequence shown here is derived from an EMBL/GenBank/DDBJ whole genome shotgun (WGS) entry which is preliminary data.</text>
</comment>
<dbReference type="Proteomes" id="UP000606974">
    <property type="component" value="Unassembled WGS sequence"/>
</dbReference>
<accession>A0A8H7E1B2</accession>
<reference evidence="1" key="1">
    <citation type="submission" date="2020-02" db="EMBL/GenBank/DDBJ databases">
        <authorList>
            <person name="Palmer J.M."/>
        </authorList>
    </citation>
    <scope>NUCLEOTIDE SEQUENCE</scope>
    <source>
        <strain evidence="1">EPUS1.4</strain>
        <tissue evidence="1">Thallus</tissue>
    </source>
</reference>
<dbReference type="EMBL" id="JAACFV010000101">
    <property type="protein sequence ID" value="KAF7505752.1"/>
    <property type="molecule type" value="Genomic_DNA"/>
</dbReference>
<sequence>MDYPRSHLLGLPTEIRLTIWRHIHNDILASIDIHWHEAPVTSWGGLAATCRVIHDEVSEFWPRTMVPYHKNHSSARAYNTLTNLAGGLTHSLFKDFRHLSIQLPIQQNNKPEQFFRQIAAGLTQFAPVLQDLRIFFVGEDGLGINTNFMGCGLRAYHNPLESSKRNLRKEGSCYVERSILFRAVRNLYFLRNLVVSNTNYPLLPSLIGHKPDLKTLRLVTDSRSELYKHSGGPLIRWLPPNALHALEISSNAVLGATGMVLKVMDSLQDLTILIPSTKWQQHDWKWLDHASIIFQNISLRGANMRRFRLCIEQPLQEVTAGALLGAIKLYLPDTNLQILEIHMTLQSQYFGYELIEALPKTLRRLYISQELASAKDVLRGVRDRYFGQKSRGGHLQAGNLGFVGFEYWERESTKVALLRMNGALLDRERNAHLLDDSEDSTFRFGGGYVGKLLDMPLEMEEDAMSVEEVPEGALMYYEDETVQHITQMEMVFHAEEVAKPEDQMPYLVTPDNVEVGENDHWMTV</sequence>
<evidence type="ECO:0000313" key="1">
    <source>
        <dbReference type="EMBL" id="KAF7505752.1"/>
    </source>
</evidence>
<gene>
    <name evidence="1" type="ORF">GJ744_000423</name>
</gene>
<evidence type="ECO:0000313" key="2">
    <source>
        <dbReference type="Proteomes" id="UP000606974"/>
    </source>
</evidence>
<keyword evidence="2" id="KW-1185">Reference proteome</keyword>
<dbReference type="OrthoDB" id="4150142at2759"/>
<name>A0A8H7E1B2_9EURO</name>
<protein>
    <submittedName>
        <fullName evidence="1">Uncharacterized protein</fullName>
    </submittedName>
</protein>
<dbReference type="AlphaFoldDB" id="A0A8H7E1B2"/>
<proteinExistence type="predicted"/>